<evidence type="ECO:0000313" key="6">
    <source>
        <dbReference type="Proteomes" id="UP000076947"/>
    </source>
</evidence>
<dbReference type="PRINTS" id="PR00035">
    <property type="entry name" value="HTHGNTR"/>
</dbReference>
<dbReference type="GO" id="GO:0003677">
    <property type="term" value="F:DNA binding"/>
    <property type="evidence" value="ECO:0007669"/>
    <property type="project" value="UniProtKB-KW"/>
</dbReference>
<evidence type="ECO:0000313" key="5">
    <source>
        <dbReference type="EMBL" id="OAH26101.1"/>
    </source>
</evidence>
<keyword evidence="6" id="KW-1185">Reference proteome</keyword>
<gene>
    <name evidence="5" type="ORF">AYJ05_01265</name>
</gene>
<dbReference type="SMART" id="SM00895">
    <property type="entry name" value="FCD"/>
    <property type="match status" value="1"/>
</dbReference>
<comment type="caution">
    <text evidence="5">The sequence shown here is derived from an EMBL/GenBank/DDBJ whole genome shotgun (WGS) entry which is preliminary data.</text>
</comment>
<dbReference type="Proteomes" id="UP000076947">
    <property type="component" value="Unassembled WGS sequence"/>
</dbReference>
<dbReference type="InterPro" id="IPR011711">
    <property type="entry name" value="GntR_C"/>
</dbReference>
<dbReference type="InterPro" id="IPR036388">
    <property type="entry name" value="WH-like_DNA-bd_sf"/>
</dbReference>
<accession>A0A177ICU1</accession>
<dbReference type="PANTHER" id="PTHR43537">
    <property type="entry name" value="TRANSCRIPTIONAL REGULATOR, GNTR FAMILY"/>
    <property type="match status" value="1"/>
</dbReference>
<dbReference type="Pfam" id="PF00392">
    <property type="entry name" value="GntR"/>
    <property type="match status" value="1"/>
</dbReference>
<dbReference type="PANTHER" id="PTHR43537:SF49">
    <property type="entry name" value="TRANSCRIPTIONAL REGULATORY PROTEIN"/>
    <property type="match status" value="1"/>
</dbReference>
<dbReference type="GO" id="GO:0003700">
    <property type="term" value="F:DNA-binding transcription factor activity"/>
    <property type="evidence" value="ECO:0007669"/>
    <property type="project" value="InterPro"/>
</dbReference>
<feature type="domain" description="HTH gntR-type" evidence="4">
    <location>
        <begin position="12"/>
        <end position="79"/>
    </location>
</feature>
<dbReference type="CDD" id="cd07377">
    <property type="entry name" value="WHTH_GntR"/>
    <property type="match status" value="1"/>
</dbReference>
<dbReference type="SMART" id="SM00345">
    <property type="entry name" value="HTH_GNTR"/>
    <property type="match status" value="1"/>
</dbReference>
<dbReference type="InterPro" id="IPR000524">
    <property type="entry name" value="Tscrpt_reg_HTH_GntR"/>
</dbReference>
<evidence type="ECO:0000259" key="4">
    <source>
        <dbReference type="PROSITE" id="PS50949"/>
    </source>
</evidence>
<proteinExistence type="predicted"/>
<name>A0A177ICU1_9CORY</name>
<dbReference type="AlphaFoldDB" id="A0A177ICU1"/>
<dbReference type="EMBL" id="LSTQ01000024">
    <property type="protein sequence ID" value="OAH26101.1"/>
    <property type="molecule type" value="Genomic_DNA"/>
</dbReference>
<dbReference type="Gene3D" id="1.20.120.530">
    <property type="entry name" value="GntR ligand-binding domain-like"/>
    <property type="match status" value="1"/>
</dbReference>
<keyword evidence="3" id="KW-0804">Transcription</keyword>
<keyword evidence="1" id="KW-0805">Transcription regulation</keyword>
<dbReference type="SUPFAM" id="SSF46785">
    <property type="entry name" value="Winged helix' DNA-binding domain"/>
    <property type="match status" value="1"/>
</dbReference>
<dbReference type="SUPFAM" id="SSF48008">
    <property type="entry name" value="GntR ligand-binding domain-like"/>
    <property type="match status" value="1"/>
</dbReference>
<evidence type="ECO:0000256" key="2">
    <source>
        <dbReference type="ARBA" id="ARBA00023125"/>
    </source>
</evidence>
<sequence length="234" mass="26849">MQQTVIQGNRDSQDEPTLFEKVRARILSGEFEPGSLVPEAGLADDFGVSRTPIREVLKQLERQGLVEIQPRVGTFVHKPTRREIAELFQLKEVLEGLAAGLLARRGTVPELDILQRNCEESELAVEQNNSKRYAELVHEFHWTLVRGADNKKLYEQYEWMMHQLVYHQLVLKTVTKPSRLLASNSEHHQVLEAIREKDAMAAEFAMRSHVHTSSQLAMVPEEVKQTTSEPFYLH</sequence>
<dbReference type="RefSeq" id="WP_066840417.1">
    <property type="nucleotide sequence ID" value="NZ_LSTQ01000024.1"/>
</dbReference>
<dbReference type="Gene3D" id="1.10.10.10">
    <property type="entry name" value="Winged helix-like DNA-binding domain superfamily/Winged helix DNA-binding domain"/>
    <property type="match status" value="1"/>
</dbReference>
<dbReference type="InterPro" id="IPR036390">
    <property type="entry name" value="WH_DNA-bd_sf"/>
</dbReference>
<dbReference type="PROSITE" id="PS50949">
    <property type="entry name" value="HTH_GNTR"/>
    <property type="match status" value="1"/>
</dbReference>
<dbReference type="InterPro" id="IPR008920">
    <property type="entry name" value="TF_FadR/GntR_C"/>
</dbReference>
<keyword evidence="2" id="KW-0238">DNA-binding</keyword>
<dbReference type="STRING" id="1705.CA21670_02775"/>
<organism evidence="5 6">
    <name type="scientific">Corynebacterium stationis</name>
    <dbReference type="NCBI Taxonomy" id="1705"/>
    <lineage>
        <taxon>Bacteria</taxon>
        <taxon>Bacillati</taxon>
        <taxon>Actinomycetota</taxon>
        <taxon>Actinomycetes</taxon>
        <taxon>Mycobacteriales</taxon>
        <taxon>Corynebacteriaceae</taxon>
        <taxon>Corynebacterium</taxon>
    </lineage>
</organism>
<dbReference type="OrthoDB" id="8664638at2"/>
<evidence type="ECO:0000256" key="3">
    <source>
        <dbReference type="ARBA" id="ARBA00023163"/>
    </source>
</evidence>
<dbReference type="Pfam" id="PF07729">
    <property type="entry name" value="FCD"/>
    <property type="match status" value="1"/>
</dbReference>
<evidence type="ECO:0000256" key="1">
    <source>
        <dbReference type="ARBA" id="ARBA00023015"/>
    </source>
</evidence>
<protein>
    <submittedName>
        <fullName evidence="5">GntR family transcriptional regulator</fullName>
    </submittedName>
</protein>
<reference evidence="6" key="1">
    <citation type="submission" date="2016-02" db="EMBL/GenBank/DDBJ databases">
        <authorList>
            <person name="Kaur G."/>
            <person name="Nair G.R."/>
            <person name="Mayilraj S."/>
        </authorList>
    </citation>
    <scope>NUCLEOTIDE SEQUENCE [LARGE SCALE GENOMIC DNA]</scope>
    <source>
        <strain evidence="6">GA-15</strain>
    </source>
</reference>